<dbReference type="AlphaFoldDB" id="B6JX41"/>
<dbReference type="InterPro" id="IPR011989">
    <property type="entry name" value="ARM-like"/>
</dbReference>
<evidence type="ECO:0000313" key="7">
    <source>
        <dbReference type="JaponicusDB" id="SJAG_00968"/>
    </source>
</evidence>
<dbReference type="Proteomes" id="UP000001744">
    <property type="component" value="Unassembled WGS sequence"/>
</dbReference>
<dbReference type="InterPro" id="IPR016024">
    <property type="entry name" value="ARM-type_fold"/>
</dbReference>
<evidence type="ECO:0000259" key="5">
    <source>
        <dbReference type="PROSITE" id="PS50166"/>
    </source>
</evidence>
<evidence type="ECO:0000256" key="4">
    <source>
        <dbReference type="ARBA" id="ARBA00023242"/>
    </source>
</evidence>
<organism evidence="6 8">
    <name type="scientific">Schizosaccharomyces japonicus (strain yFS275 / FY16936)</name>
    <name type="common">Fission yeast</name>
    <dbReference type="NCBI Taxonomy" id="402676"/>
    <lineage>
        <taxon>Eukaryota</taxon>
        <taxon>Fungi</taxon>
        <taxon>Dikarya</taxon>
        <taxon>Ascomycota</taxon>
        <taxon>Taphrinomycotina</taxon>
        <taxon>Schizosaccharomycetes</taxon>
        <taxon>Schizosaccharomycetales</taxon>
        <taxon>Schizosaccharomycetaceae</taxon>
        <taxon>Schizosaccharomyces</taxon>
    </lineage>
</organism>
<comment type="subcellular location">
    <subcellularLocation>
        <location evidence="1">Nucleus</location>
    </subcellularLocation>
</comment>
<dbReference type="GO" id="GO:0031267">
    <property type="term" value="F:small GTPase binding"/>
    <property type="evidence" value="ECO:0007669"/>
    <property type="project" value="InterPro"/>
</dbReference>
<dbReference type="STRING" id="402676.B6JX41"/>
<dbReference type="JaponicusDB" id="SJAG_00968">
    <property type="gene designation" value="kap111"/>
</dbReference>
<evidence type="ECO:0000313" key="6">
    <source>
        <dbReference type="EMBL" id="EEB05942.2"/>
    </source>
</evidence>
<protein>
    <submittedName>
        <fullName evidence="6">Karyopherin Kap111</fullName>
    </submittedName>
</protein>
<gene>
    <name evidence="7" type="primary">kap111</name>
    <name evidence="6" type="ORF">SJAG_00968</name>
</gene>
<dbReference type="GO" id="GO:0034399">
    <property type="term" value="C:nuclear periphery"/>
    <property type="evidence" value="ECO:0007669"/>
    <property type="project" value="EnsemblFungi"/>
</dbReference>
<dbReference type="OrthoDB" id="2016913at2759"/>
<evidence type="ECO:0000256" key="3">
    <source>
        <dbReference type="ARBA" id="ARBA00022448"/>
    </source>
</evidence>
<dbReference type="VEuPathDB" id="FungiDB:SJAG_00968"/>
<evidence type="ECO:0000313" key="8">
    <source>
        <dbReference type="Proteomes" id="UP000001744"/>
    </source>
</evidence>
<dbReference type="InterPro" id="IPR051345">
    <property type="entry name" value="Importin_beta-like_NTR"/>
</dbReference>
<dbReference type="PANTHER" id="PTHR12363">
    <property type="entry name" value="TRANSPORTIN 3 AND IMPORTIN 13"/>
    <property type="match status" value="1"/>
</dbReference>
<keyword evidence="3" id="KW-0813">Transport</keyword>
<dbReference type="eggNOG" id="KOG2022">
    <property type="taxonomic scope" value="Eukaryota"/>
</dbReference>
<sequence>MDENDLRSAEKLILDLYSGTLAPEQIKETEKQLQFLQKSPQGWLLGHSLLQHDDNSYLQFFGALTLQIKINNDWDTLSPSDHMDLCKSILQKLLSSPNMQRFVLSKLLCTLSSLVIKYSVSGSTNILNFSIHTLALGVFPEVEDAKCFSSSSRPSFTPRNAFLAISFLHEFFIEAGTSPFTTQDENKLYKMVFEMNAEDAVELLRATFSQATQSSFEYGISIEAAISCTASFASYLCKNGSTISLVLPGLQDCLNMLIELLAVPQLSDKVMVVLTDLLSNYQQAFSKELTLKLWDILTGSWGMGQLQSLLQSAYDGETPEVYFLNLVISFSEAVMGYLLEHLSEQRSVKLLDIMMTLMKFPGYAMVEEEVSWRTIEFWTALIEDFSMSDAIDEPATKEQFIGIVFSAIDNAWKKMLLPQDDVLESWSSQTRDSFITYRRELGDLIESSYSVLGERLYATYIMNVENMLRSADLSWQTLEATLYCLACIFEYECRENEVLNSWLVRLYKTRFPQKVAEFKSPRLLKTTTALLSNTSAFLKDQPEFLSFSLPVLFDALSIDRDAIQIPVSRAIQNLCNTCAALLVPEAPNFLNVVKNITPSLINTPSALERIYSSIGFVIRRMETANDRIFYLHQLLECLHAQVDRELTYRTRKEDIQSVLISVLQCIHGLAKSQSPPKGFAMVDVDDAQDDVSKYWTDPNIQAFREYWLSFLKSVEQIVPDYSIAADFICNIIIVGLSEIEPTPFSLPTDTVAKLFAERFPKHPLAKFLSLLVSLFTSPYGQRFISNDVFQIIIGTLQHTDIWNKHGFLQTQVDVLSELFRFYSVAFQKHPETMLSNYADFSREVIERAISSLISQDRLVEVNASQLVNTFIKMHRMLGPNKVVPAHTTFLDRYRKPIISQIIRGFCGAAPRSSIPTLTNVLGNLKLQNFAATKDVLSDILLHSIPEEIIPFSTRQQFLKDLLKVHFKEKVKDFWLKCKGINDSIYATSSWTF</sequence>
<dbReference type="GO" id="GO:0005737">
    <property type="term" value="C:cytoplasm"/>
    <property type="evidence" value="ECO:0000318"/>
    <property type="project" value="GO_Central"/>
</dbReference>
<dbReference type="GeneID" id="7050839"/>
<dbReference type="InterPro" id="IPR001494">
    <property type="entry name" value="Importin-beta_N"/>
</dbReference>
<dbReference type="HOGENOM" id="CLU_005271_0_0_1"/>
<dbReference type="SUPFAM" id="SSF48371">
    <property type="entry name" value="ARM repeat"/>
    <property type="match status" value="1"/>
</dbReference>
<evidence type="ECO:0000256" key="1">
    <source>
        <dbReference type="ARBA" id="ARBA00004123"/>
    </source>
</evidence>
<dbReference type="GO" id="GO:0006606">
    <property type="term" value="P:protein import into nucleus"/>
    <property type="evidence" value="ECO:0000318"/>
    <property type="project" value="GO_Central"/>
</dbReference>
<dbReference type="OMA" id="CLASIGK"/>
<proteinExistence type="inferred from homology"/>
<keyword evidence="8" id="KW-1185">Reference proteome</keyword>
<dbReference type="Pfam" id="PF03810">
    <property type="entry name" value="IBN_N"/>
    <property type="match status" value="1"/>
</dbReference>
<dbReference type="RefSeq" id="XP_002172235.2">
    <property type="nucleotide sequence ID" value="XM_002172199.2"/>
</dbReference>
<feature type="domain" description="Importin N-terminal" evidence="5">
    <location>
        <begin position="29"/>
        <end position="95"/>
    </location>
</feature>
<name>B6JX41_SCHJY</name>
<reference evidence="6 8" key="1">
    <citation type="journal article" date="2011" name="Science">
        <title>Comparative functional genomics of the fission yeasts.</title>
        <authorList>
            <person name="Rhind N."/>
            <person name="Chen Z."/>
            <person name="Yassour M."/>
            <person name="Thompson D.A."/>
            <person name="Haas B.J."/>
            <person name="Habib N."/>
            <person name="Wapinski I."/>
            <person name="Roy S."/>
            <person name="Lin M.F."/>
            <person name="Heiman D.I."/>
            <person name="Young S.K."/>
            <person name="Furuya K."/>
            <person name="Guo Y."/>
            <person name="Pidoux A."/>
            <person name="Chen H.M."/>
            <person name="Robbertse B."/>
            <person name="Goldberg J.M."/>
            <person name="Aoki K."/>
            <person name="Bayne E.H."/>
            <person name="Berlin A.M."/>
            <person name="Desjardins C.A."/>
            <person name="Dobbs E."/>
            <person name="Dukaj L."/>
            <person name="Fan L."/>
            <person name="FitzGerald M.G."/>
            <person name="French C."/>
            <person name="Gujja S."/>
            <person name="Hansen K."/>
            <person name="Keifenheim D."/>
            <person name="Levin J.Z."/>
            <person name="Mosher R.A."/>
            <person name="Mueller C.A."/>
            <person name="Pfiffner J."/>
            <person name="Priest M."/>
            <person name="Russ C."/>
            <person name="Smialowska A."/>
            <person name="Swoboda P."/>
            <person name="Sykes S.M."/>
            <person name="Vaughn M."/>
            <person name="Vengrova S."/>
            <person name="Yoder R."/>
            <person name="Zeng Q."/>
            <person name="Allshire R."/>
            <person name="Baulcombe D."/>
            <person name="Birren B.W."/>
            <person name="Brown W."/>
            <person name="Ekwall K."/>
            <person name="Kellis M."/>
            <person name="Leatherwood J."/>
            <person name="Levin H."/>
            <person name="Margalit H."/>
            <person name="Martienssen R."/>
            <person name="Nieduszynski C.A."/>
            <person name="Spatafora J.W."/>
            <person name="Friedman N."/>
            <person name="Dalgaard J.Z."/>
            <person name="Baumann P."/>
            <person name="Niki H."/>
            <person name="Regev A."/>
            <person name="Nusbaum C."/>
        </authorList>
    </citation>
    <scope>NUCLEOTIDE SEQUENCE [LARGE SCALE GENOMIC DNA]</scope>
    <source>
        <strain evidence="8">yFS275 / FY16936</strain>
    </source>
</reference>
<evidence type="ECO:0000256" key="2">
    <source>
        <dbReference type="ARBA" id="ARBA00007991"/>
    </source>
</evidence>
<comment type="similarity">
    <text evidence="2">Belongs to the importin beta family.</text>
</comment>
<dbReference type="PROSITE" id="PS50166">
    <property type="entry name" value="IMPORTIN_B_NT"/>
    <property type="match status" value="1"/>
</dbReference>
<dbReference type="Gene3D" id="1.25.10.10">
    <property type="entry name" value="Leucine-rich Repeat Variant"/>
    <property type="match status" value="1"/>
</dbReference>
<dbReference type="PANTHER" id="PTHR12363:SF33">
    <property type="entry name" value="IMPORTIN-13"/>
    <property type="match status" value="1"/>
</dbReference>
<keyword evidence="4" id="KW-0539">Nucleus</keyword>
<dbReference type="EMBL" id="KE651166">
    <property type="protein sequence ID" value="EEB05942.2"/>
    <property type="molecule type" value="Genomic_DNA"/>
</dbReference>
<accession>B6JX41</accession>